<dbReference type="OrthoDB" id="9803580at2"/>
<dbReference type="GO" id="GO:0004488">
    <property type="term" value="F:methylenetetrahydrofolate dehydrogenase (NADP+) activity"/>
    <property type="evidence" value="ECO:0007669"/>
    <property type="project" value="UniProtKB-UniRule"/>
</dbReference>
<dbReference type="FunFam" id="3.40.50.720:FF:000094">
    <property type="entry name" value="Bifunctional protein FolD"/>
    <property type="match status" value="1"/>
</dbReference>
<dbReference type="InterPro" id="IPR020630">
    <property type="entry name" value="THF_DH/CycHdrlase_cat_dom"/>
</dbReference>
<evidence type="ECO:0000256" key="5">
    <source>
        <dbReference type="ARBA" id="ARBA00022801"/>
    </source>
</evidence>
<protein>
    <recommendedName>
        <fullName evidence="12">Bifunctional protein FolD</fullName>
    </recommendedName>
    <domain>
        <recommendedName>
            <fullName evidence="12">Methylenetetrahydrofolate dehydrogenase</fullName>
            <ecNumber evidence="12">1.5.1.5</ecNumber>
        </recommendedName>
    </domain>
    <domain>
        <recommendedName>
            <fullName evidence="12">Methenyltetrahydrofolate cyclohydrolase</fullName>
            <ecNumber evidence="12">3.5.4.9</ecNumber>
        </recommendedName>
    </domain>
</protein>
<keyword evidence="7 12" id="KW-0560">Oxidoreductase</keyword>
<evidence type="ECO:0000259" key="14">
    <source>
        <dbReference type="Pfam" id="PF02882"/>
    </source>
</evidence>
<keyword evidence="4 12" id="KW-0658">Purine biosynthesis</keyword>
<evidence type="ECO:0000259" key="13">
    <source>
        <dbReference type="Pfam" id="PF00763"/>
    </source>
</evidence>
<comment type="caution">
    <text evidence="12">Lacks conserved residue(s) required for the propagation of feature annotation.</text>
</comment>
<dbReference type="NCBIfam" id="NF010783">
    <property type="entry name" value="PRK14186.1"/>
    <property type="match status" value="1"/>
</dbReference>
<sequence>MVAKLLDGKKLAMEIRTHLKQRVQELKQKGVTPKLVVILVGNDSASRIYVRNKHRAAQKIGIETKDIELPQEITENELLAYVKKYNEDDSVHGILVQLPLPAQINAEKITHAIAPAKDVDGFHPVNIGHLFMNDPHALPCTPHGIMQFFKKYNISLMGKHAVIVGRSNIVGRPMAAMMLNNDATVTITHSKTKNLSELTRQADILIAAIGQAEFIKKTDVKPGAVVIDVGMNRNDKGKLVGDVDQKEVAEVASYLTPVPGGVGPMTIAMLMEQTVKFAERGVQNVDGEVSNG</sequence>
<keyword evidence="10 12" id="KW-0511">Multifunctional enzyme</keyword>
<comment type="caution">
    <text evidence="15">The sequence shown here is derived from an EMBL/GenBank/DDBJ whole genome shotgun (WGS) entry which is preliminary data.</text>
</comment>
<comment type="subunit">
    <text evidence="12">Homodimer.</text>
</comment>
<dbReference type="CDD" id="cd01080">
    <property type="entry name" value="NAD_bind_m-THF_DH_Cyclohyd"/>
    <property type="match status" value="1"/>
</dbReference>
<dbReference type="PROSITE" id="PS00767">
    <property type="entry name" value="THF_DHG_CYH_2"/>
    <property type="match status" value="1"/>
</dbReference>
<evidence type="ECO:0000256" key="9">
    <source>
        <dbReference type="ARBA" id="ARBA00023167"/>
    </source>
</evidence>
<dbReference type="GO" id="GO:0006164">
    <property type="term" value="P:purine nucleotide biosynthetic process"/>
    <property type="evidence" value="ECO:0007669"/>
    <property type="project" value="UniProtKB-KW"/>
</dbReference>
<dbReference type="GO" id="GO:0000105">
    <property type="term" value="P:L-histidine biosynthetic process"/>
    <property type="evidence" value="ECO:0007669"/>
    <property type="project" value="UniProtKB-KW"/>
</dbReference>
<keyword evidence="6 12" id="KW-0521">NADP</keyword>
<dbReference type="Pfam" id="PF02882">
    <property type="entry name" value="THF_DHG_CYH_C"/>
    <property type="match status" value="1"/>
</dbReference>
<dbReference type="Gene3D" id="3.40.50.720">
    <property type="entry name" value="NAD(P)-binding Rossmann-like Domain"/>
    <property type="match status" value="1"/>
</dbReference>
<evidence type="ECO:0000256" key="6">
    <source>
        <dbReference type="ARBA" id="ARBA00022857"/>
    </source>
</evidence>
<dbReference type="PATRIC" id="fig|1423731.3.peg.1500"/>
<dbReference type="InterPro" id="IPR020631">
    <property type="entry name" value="THF_DH/CycHdrlase_NAD-bd_dom"/>
</dbReference>
<evidence type="ECO:0000256" key="10">
    <source>
        <dbReference type="ARBA" id="ARBA00023268"/>
    </source>
</evidence>
<keyword evidence="2 12" id="KW-0554">One-carbon metabolism</keyword>
<evidence type="ECO:0000313" key="15">
    <source>
        <dbReference type="EMBL" id="KRL01319.1"/>
    </source>
</evidence>
<evidence type="ECO:0000256" key="4">
    <source>
        <dbReference type="ARBA" id="ARBA00022755"/>
    </source>
</evidence>
<comment type="function">
    <text evidence="12">Catalyzes the oxidation of 5,10-methylenetetrahydrofolate to 5,10-methenyltetrahydrofolate and then the hydrolysis of 5,10-methenyltetrahydrofolate to 10-formyltetrahydrofolate.</text>
</comment>
<comment type="catalytic activity">
    <reaction evidence="12">
        <text>(6R)-5,10-methylene-5,6,7,8-tetrahydrofolate + NADP(+) = (6R)-5,10-methenyltetrahydrofolate + NADPH</text>
        <dbReference type="Rhea" id="RHEA:22812"/>
        <dbReference type="ChEBI" id="CHEBI:15636"/>
        <dbReference type="ChEBI" id="CHEBI:57455"/>
        <dbReference type="ChEBI" id="CHEBI:57783"/>
        <dbReference type="ChEBI" id="CHEBI:58349"/>
        <dbReference type="EC" id="1.5.1.5"/>
    </reaction>
</comment>
<dbReference type="InterPro" id="IPR046346">
    <property type="entry name" value="Aminoacid_DH-like_N_sf"/>
</dbReference>
<dbReference type="GO" id="GO:0035999">
    <property type="term" value="P:tetrahydrofolate interconversion"/>
    <property type="evidence" value="ECO:0007669"/>
    <property type="project" value="UniProtKB-UniRule"/>
</dbReference>
<evidence type="ECO:0000256" key="12">
    <source>
        <dbReference type="HAMAP-Rule" id="MF_01576"/>
    </source>
</evidence>
<feature type="domain" description="Tetrahydrofolate dehydrogenase/cyclohydrolase catalytic" evidence="13">
    <location>
        <begin position="6"/>
        <end position="120"/>
    </location>
</feature>
<evidence type="ECO:0000256" key="3">
    <source>
        <dbReference type="ARBA" id="ARBA00022605"/>
    </source>
</evidence>
<dbReference type="GO" id="GO:0004477">
    <property type="term" value="F:methenyltetrahydrofolate cyclohydrolase activity"/>
    <property type="evidence" value="ECO:0007669"/>
    <property type="project" value="UniProtKB-UniRule"/>
</dbReference>
<organism evidence="15 16">
    <name type="scientific">Liquorilactobacillus capillatus DSM 19910</name>
    <dbReference type="NCBI Taxonomy" id="1423731"/>
    <lineage>
        <taxon>Bacteria</taxon>
        <taxon>Bacillati</taxon>
        <taxon>Bacillota</taxon>
        <taxon>Bacilli</taxon>
        <taxon>Lactobacillales</taxon>
        <taxon>Lactobacillaceae</taxon>
        <taxon>Liquorilactobacillus</taxon>
    </lineage>
</organism>
<keyword evidence="16" id="KW-1185">Reference proteome</keyword>
<evidence type="ECO:0000313" key="16">
    <source>
        <dbReference type="Proteomes" id="UP000051621"/>
    </source>
</evidence>
<dbReference type="SUPFAM" id="SSF53223">
    <property type="entry name" value="Aminoacid dehydrogenase-like, N-terminal domain"/>
    <property type="match status" value="1"/>
</dbReference>
<feature type="binding site" evidence="12">
    <location>
        <begin position="165"/>
        <end position="167"/>
    </location>
    <ligand>
        <name>NADP(+)</name>
        <dbReference type="ChEBI" id="CHEBI:58349"/>
    </ligand>
</feature>
<keyword evidence="3 12" id="KW-0028">Amino-acid biosynthesis</keyword>
<evidence type="ECO:0000256" key="2">
    <source>
        <dbReference type="ARBA" id="ARBA00022563"/>
    </source>
</evidence>
<evidence type="ECO:0000256" key="8">
    <source>
        <dbReference type="ARBA" id="ARBA00023102"/>
    </source>
</evidence>
<name>A0A0R1M078_9LACO</name>
<dbReference type="Pfam" id="PF00763">
    <property type="entry name" value="THF_DHG_CYH"/>
    <property type="match status" value="1"/>
</dbReference>
<dbReference type="GO" id="GO:0009086">
    <property type="term" value="P:methionine biosynthetic process"/>
    <property type="evidence" value="ECO:0007669"/>
    <property type="project" value="UniProtKB-KW"/>
</dbReference>
<evidence type="ECO:0000256" key="7">
    <source>
        <dbReference type="ARBA" id="ARBA00023002"/>
    </source>
</evidence>
<dbReference type="STRING" id="1423731.FC81_GL001461"/>
<keyword evidence="8 12" id="KW-0368">Histidine biosynthesis</keyword>
<comment type="pathway">
    <text evidence="1 12">One-carbon metabolism; tetrahydrofolate interconversion.</text>
</comment>
<dbReference type="Gene3D" id="3.40.50.10860">
    <property type="entry name" value="Leucine Dehydrogenase, chain A, domain 1"/>
    <property type="match status" value="1"/>
</dbReference>
<dbReference type="EMBL" id="AZEF01000027">
    <property type="protein sequence ID" value="KRL01319.1"/>
    <property type="molecule type" value="Genomic_DNA"/>
</dbReference>
<feature type="domain" description="Tetrahydrofolate dehydrogenase/cyclohydrolase NAD(P)-binding" evidence="14">
    <location>
        <begin position="139"/>
        <end position="280"/>
    </location>
</feature>
<evidence type="ECO:0000256" key="1">
    <source>
        <dbReference type="ARBA" id="ARBA00004777"/>
    </source>
</evidence>
<dbReference type="InterPro" id="IPR000672">
    <property type="entry name" value="THF_DH/CycHdrlase"/>
</dbReference>
<dbReference type="SUPFAM" id="SSF51735">
    <property type="entry name" value="NAD(P)-binding Rossmann-fold domains"/>
    <property type="match status" value="1"/>
</dbReference>
<comment type="similarity">
    <text evidence="12">Belongs to the tetrahydrofolate dehydrogenase/cyclohydrolase family.</text>
</comment>
<dbReference type="EC" id="3.5.4.9" evidence="12"/>
<dbReference type="PROSITE" id="PS00766">
    <property type="entry name" value="THF_DHG_CYH_1"/>
    <property type="match status" value="1"/>
</dbReference>
<dbReference type="PRINTS" id="PR00085">
    <property type="entry name" value="THFDHDRGNASE"/>
</dbReference>
<gene>
    <name evidence="12" type="primary">folD</name>
    <name evidence="15" type="ORF">FC81_GL001461</name>
</gene>
<keyword evidence="5 12" id="KW-0378">Hydrolase</keyword>
<reference evidence="15 16" key="1">
    <citation type="journal article" date="2015" name="Genome Announc.">
        <title>Expanding the biotechnology potential of lactobacilli through comparative genomics of 213 strains and associated genera.</title>
        <authorList>
            <person name="Sun Z."/>
            <person name="Harris H.M."/>
            <person name="McCann A."/>
            <person name="Guo C."/>
            <person name="Argimon S."/>
            <person name="Zhang W."/>
            <person name="Yang X."/>
            <person name="Jeffery I.B."/>
            <person name="Cooney J.C."/>
            <person name="Kagawa T.F."/>
            <person name="Liu W."/>
            <person name="Song Y."/>
            <person name="Salvetti E."/>
            <person name="Wrobel A."/>
            <person name="Rasinkangas P."/>
            <person name="Parkhill J."/>
            <person name="Rea M.C."/>
            <person name="O'Sullivan O."/>
            <person name="Ritari J."/>
            <person name="Douillard F.P."/>
            <person name="Paul Ross R."/>
            <person name="Yang R."/>
            <person name="Briner A.E."/>
            <person name="Felis G.E."/>
            <person name="de Vos W.M."/>
            <person name="Barrangou R."/>
            <person name="Klaenhammer T.R."/>
            <person name="Caufield P.W."/>
            <person name="Cui Y."/>
            <person name="Zhang H."/>
            <person name="O'Toole P.W."/>
        </authorList>
    </citation>
    <scope>NUCLEOTIDE SEQUENCE [LARGE SCALE GENOMIC DNA]</scope>
    <source>
        <strain evidence="15 16">DSM 19910</strain>
    </source>
</reference>
<dbReference type="InterPro" id="IPR036291">
    <property type="entry name" value="NAD(P)-bd_dom_sf"/>
</dbReference>
<dbReference type="EC" id="1.5.1.5" evidence="12"/>
<keyword evidence="9 12" id="KW-0486">Methionine biosynthesis</keyword>
<dbReference type="GO" id="GO:0005829">
    <property type="term" value="C:cytosol"/>
    <property type="evidence" value="ECO:0007669"/>
    <property type="project" value="TreeGrafter"/>
</dbReference>
<dbReference type="Proteomes" id="UP000051621">
    <property type="component" value="Unassembled WGS sequence"/>
</dbReference>
<comment type="catalytic activity">
    <reaction evidence="11 12">
        <text>(6R)-5,10-methenyltetrahydrofolate + H2O = (6R)-10-formyltetrahydrofolate + H(+)</text>
        <dbReference type="Rhea" id="RHEA:23700"/>
        <dbReference type="ChEBI" id="CHEBI:15377"/>
        <dbReference type="ChEBI" id="CHEBI:15378"/>
        <dbReference type="ChEBI" id="CHEBI:57455"/>
        <dbReference type="ChEBI" id="CHEBI:195366"/>
        <dbReference type="EC" id="3.5.4.9"/>
    </reaction>
</comment>
<evidence type="ECO:0000256" key="11">
    <source>
        <dbReference type="ARBA" id="ARBA00036357"/>
    </source>
</evidence>
<dbReference type="UniPathway" id="UPA00193"/>
<dbReference type="FunFam" id="3.40.50.10860:FF:000001">
    <property type="entry name" value="Bifunctional protein FolD"/>
    <property type="match status" value="1"/>
</dbReference>
<dbReference type="InterPro" id="IPR020867">
    <property type="entry name" value="THF_DH/CycHdrlase_CS"/>
</dbReference>
<dbReference type="PANTHER" id="PTHR48099:SF5">
    <property type="entry name" value="C-1-TETRAHYDROFOLATE SYNTHASE, CYTOPLASMIC"/>
    <property type="match status" value="1"/>
</dbReference>
<dbReference type="PANTHER" id="PTHR48099">
    <property type="entry name" value="C-1-TETRAHYDROFOLATE SYNTHASE, CYTOPLASMIC-RELATED"/>
    <property type="match status" value="1"/>
</dbReference>
<dbReference type="RefSeq" id="WP_057744701.1">
    <property type="nucleotide sequence ID" value="NZ_AZEF01000027.1"/>
</dbReference>
<proteinExistence type="inferred from homology"/>
<dbReference type="NCBIfam" id="NF008058">
    <property type="entry name" value="PRK10792.1"/>
    <property type="match status" value="1"/>
</dbReference>
<dbReference type="HAMAP" id="MF_01576">
    <property type="entry name" value="THF_DHG_CYH"/>
    <property type="match status" value="1"/>
</dbReference>
<accession>A0A0R1M078</accession>
<dbReference type="AlphaFoldDB" id="A0A0R1M078"/>